<evidence type="ECO:0000256" key="1">
    <source>
        <dbReference type="SAM" id="MobiDB-lite"/>
    </source>
</evidence>
<dbReference type="AlphaFoldDB" id="A0A9N9HBU2"/>
<name>A0A9N9HBU2_9GLOM</name>
<evidence type="ECO:0000313" key="3">
    <source>
        <dbReference type="Proteomes" id="UP000789396"/>
    </source>
</evidence>
<sequence>EILEPLNSATKYFSSMKYPTIASIHPLIEVMKVNYTKDIDVNEYENNNNEDLQMTPNYDSESDSSDEEEESNISFNAQEDQFDNNFELIIKEIQNIIYNSLFEYWDHPSQTCFLSTLLNPG</sequence>
<feature type="region of interest" description="Disordered" evidence="1">
    <location>
        <begin position="42"/>
        <end position="79"/>
    </location>
</feature>
<reference evidence="2" key="1">
    <citation type="submission" date="2021-06" db="EMBL/GenBank/DDBJ databases">
        <authorList>
            <person name="Kallberg Y."/>
            <person name="Tangrot J."/>
            <person name="Rosling A."/>
        </authorList>
    </citation>
    <scope>NUCLEOTIDE SEQUENCE</scope>
    <source>
        <strain evidence="2">IN212</strain>
    </source>
</reference>
<proteinExistence type="predicted"/>
<gene>
    <name evidence="2" type="ORF">RFULGI_LOCUS8889</name>
</gene>
<protein>
    <submittedName>
        <fullName evidence="2">8954_t:CDS:1</fullName>
    </submittedName>
</protein>
<dbReference type="OrthoDB" id="2383576at2759"/>
<comment type="caution">
    <text evidence="2">The sequence shown here is derived from an EMBL/GenBank/DDBJ whole genome shotgun (WGS) entry which is preliminary data.</text>
</comment>
<feature type="non-terminal residue" evidence="2">
    <location>
        <position position="121"/>
    </location>
</feature>
<dbReference type="EMBL" id="CAJVPZ010014963">
    <property type="protein sequence ID" value="CAG8662071.1"/>
    <property type="molecule type" value="Genomic_DNA"/>
</dbReference>
<keyword evidence="3" id="KW-1185">Reference proteome</keyword>
<dbReference type="Proteomes" id="UP000789396">
    <property type="component" value="Unassembled WGS sequence"/>
</dbReference>
<feature type="compositionally biased region" description="Acidic residues" evidence="1">
    <location>
        <begin position="60"/>
        <end position="71"/>
    </location>
</feature>
<evidence type="ECO:0000313" key="2">
    <source>
        <dbReference type="EMBL" id="CAG8662071.1"/>
    </source>
</evidence>
<accession>A0A9N9HBU2</accession>
<organism evidence="2 3">
    <name type="scientific">Racocetra fulgida</name>
    <dbReference type="NCBI Taxonomy" id="60492"/>
    <lineage>
        <taxon>Eukaryota</taxon>
        <taxon>Fungi</taxon>
        <taxon>Fungi incertae sedis</taxon>
        <taxon>Mucoromycota</taxon>
        <taxon>Glomeromycotina</taxon>
        <taxon>Glomeromycetes</taxon>
        <taxon>Diversisporales</taxon>
        <taxon>Gigasporaceae</taxon>
        <taxon>Racocetra</taxon>
    </lineage>
</organism>